<evidence type="ECO:0000313" key="3">
    <source>
        <dbReference type="Proteomes" id="UP000295703"/>
    </source>
</evidence>
<protein>
    <recommendedName>
        <fullName evidence="4">Extracellular membrane protein CFEM domain-containing protein</fullName>
    </recommendedName>
</protein>
<organism evidence="2 3">
    <name type="scientific">Colletotrichum trifolii</name>
    <dbReference type="NCBI Taxonomy" id="5466"/>
    <lineage>
        <taxon>Eukaryota</taxon>
        <taxon>Fungi</taxon>
        <taxon>Dikarya</taxon>
        <taxon>Ascomycota</taxon>
        <taxon>Pezizomycotina</taxon>
        <taxon>Sordariomycetes</taxon>
        <taxon>Hypocreomycetidae</taxon>
        <taxon>Glomerellales</taxon>
        <taxon>Glomerellaceae</taxon>
        <taxon>Colletotrichum</taxon>
        <taxon>Colletotrichum orbiculare species complex</taxon>
    </lineage>
</organism>
<keyword evidence="1" id="KW-0732">Signal</keyword>
<evidence type="ECO:0008006" key="4">
    <source>
        <dbReference type="Google" id="ProtNLM"/>
    </source>
</evidence>
<feature type="signal peptide" evidence="1">
    <location>
        <begin position="1"/>
        <end position="19"/>
    </location>
</feature>
<dbReference type="Proteomes" id="UP000295703">
    <property type="component" value="Unassembled WGS sequence"/>
</dbReference>
<dbReference type="EMBL" id="RYZW01000142">
    <property type="protein sequence ID" value="TDZ41266.1"/>
    <property type="molecule type" value="Genomic_DNA"/>
</dbReference>
<evidence type="ECO:0000256" key="1">
    <source>
        <dbReference type="SAM" id="SignalP"/>
    </source>
</evidence>
<evidence type="ECO:0000313" key="2">
    <source>
        <dbReference type="EMBL" id="TDZ41266.1"/>
    </source>
</evidence>
<feature type="chain" id="PRO_5020729223" description="Extracellular membrane protein CFEM domain-containing protein" evidence="1">
    <location>
        <begin position="20"/>
        <end position="65"/>
    </location>
</feature>
<sequence length="65" mass="6874">MQLINIVALAMALAVPAQAGFCNTLLGACVLETGENLRCDEGTCKNYDVNLMCFPNAEGKVICPP</sequence>
<reference evidence="2 3" key="1">
    <citation type="submission" date="2018-12" db="EMBL/GenBank/DDBJ databases">
        <title>Genome sequence and assembly of Colletotrichum trifolii.</title>
        <authorList>
            <person name="Gan P."/>
            <person name="Shirasu K."/>
        </authorList>
    </citation>
    <scope>NUCLEOTIDE SEQUENCE [LARGE SCALE GENOMIC DNA]</scope>
    <source>
        <strain evidence="2 3">543-2</strain>
    </source>
</reference>
<proteinExistence type="predicted"/>
<accession>A0A4R8QRM1</accession>
<gene>
    <name evidence="2" type="ORF">CTRI78_v009791</name>
</gene>
<name>A0A4R8QRM1_COLTR</name>
<keyword evidence="3" id="KW-1185">Reference proteome</keyword>
<comment type="caution">
    <text evidence="2">The sequence shown here is derived from an EMBL/GenBank/DDBJ whole genome shotgun (WGS) entry which is preliminary data.</text>
</comment>
<dbReference type="AlphaFoldDB" id="A0A4R8QRM1"/>